<name>A0A820GKI5_9BILA</name>
<dbReference type="AlphaFoldDB" id="A0A820GKI5"/>
<evidence type="ECO:0000313" key="2">
    <source>
        <dbReference type="EMBL" id="CAF1553642.1"/>
    </source>
</evidence>
<keyword evidence="1" id="KW-0472">Membrane</keyword>
<evidence type="ECO:0000313" key="4">
    <source>
        <dbReference type="Proteomes" id="UP000663881"/>
    </source>
</evidence>
<accession>A0A820GKI5</accession>
<dbReference type="EMBL" id="CAJNOG010005710">
    <property type="protein sequence ID" value="CAF1553642.1"/>
    <property type="molecule type" value="Genomic_DNA"/>
</dbReference>
<feature type="non-terminal residue" evidence="3">
    <location>
        <position position="1"/>
    </location>
</feature>
<reference evidence="3" key="1">
    <citation type="submission" date="2021-02" db="EMBL/GenBank/DDBJ databases">
        <authorList>
            <person name="Nowell W R."/>
        </authorList>
    </citation>
    <scope>NUCLEOTIDE SEQUENCE</scope>
</reference>
<evidence type="ECO:0000256" key="1">
    <source>
        <dbReference type="SAM" id="Phobius"/>
    </source>
</evidence>
<organism evidence="3 4">
    <name type="scientific">Adineta steineri</name>
    <dbReference type="NCBI Taxonomy" id="433720"/>
    <lineage>
        <taxon>Eukaryota</taxon>
        <taxon>Metazoa</taxon>
        <taxon>Spiralia</taxon>
        <taxon>Gnathifera</taxon>
        <taxon>Rotifera</taxon>
        <taxon>Eurotatoria</taxon>
        <taxon>Bdelloidea</taxon>
        <taxon>Adinetida</taxon>
        <taxon>Adinetidae</taxon>
        <taxon>Adineta</taxon>
    </lineage>
</organism>
<evidence type="ECO:0000313" key="3">
    <source>
        <dbReference type="EMBL" id="CAF4281412.1"/>
    </source>
</evidence>
<keyword evidence="1" id="KW-1133">Transmembrane helix</keyword>
<keyword evidence="1" id="KW-0812">Transmembrane</keyword>
<feature type="transmembrane region" description="Helical" evidence="1">
    <location>
        <begin position="6"/>
        <end position="27"/>
    </location>
</feature>
<dbReference type="Proteomes" id="UP000663881">
    <property type="component" value="Unassembled WGS sequence"/>
</dbReference>
<proteinExistence type="predicted"/>
<comment type="caution">
    <text evidence="3">The sequence shown here is derived from an EMBL/GenBank/DDBJ whole genome shotgun (WGS) entry which is preliminary data.</text>
</comment>
<gene>
    <name evidence="2" type="ORF">JYZ213_LOCUS46464</name>
    <name evidence="3" type="ORF">OKA104_LOCUS45209</name>
</gene>
<dbReference type="EMBL" id="CAJOAY010014680">
    <property type="protein sequence ID" value="CAF4281412.1"/>
    <property type="molecule type" value="Genomic_DNA"/>
</dbReference>
<dbReference type="Proteomes" id="UP000663845">
    <property type="component" value="Unassembled WGS sequence"/>
</dbReference>
<protein>
    <submittedName>
        <fullName evidence="3">Uncharacterized protein</fullName>
    </submittedName>
</protein>
<sequence length="73" mass="8435">VMEQILEQIGIIAGGIVVGNILVRMIFSLGHKMKRAVHPKDGSYNYYQQPYYQHTGYNHAGYNPYQTTGYYYN</sequence>